<dbReference type="Pfam" id="PF14082">
    <property type="entry name" value="SduA_C"/>
    <property type="match status" value="1"/>
</dbReference>
<organism evidence="3">
    <name type="scientific">bioreactor metagenome</name>
    <dbReference type="NCBI Taxonomy" id="1076179"/>
    <lineage>
        <taxon>unclassified sequences</taxon>
        <taxon>metagenomes</taxon>
        <taxon>ecological metagenomes</taxon>
    </lineage>
</organism>
<feature type="domain" description="Shedu protein SduA C-terminal" evidence="2">
    <location>
        <begin position="225"/>
        <end position="375"/>
    </location>
</feature>
<keyword evidence="1" id="KW-0175">Coiled coil</keyword>
<dbReference type="AlphaFoldDB" id="A0A644VD00"/>
<dbReference type="InterPro" id="IPR025359">
    <property type="entry name" value="SduA_C"/>
</dbReference>
<evidence type="ECO:0000259" key="2">
    <source>
        <dbReference type="Pfam" id="PF14082"/>
    </source>
</evidence>
<dbReference type="EMBL" id="VSSQ01000275">
    <property type="protein sequence ID" value="MPL89239.1"/>
    <property type="molecule type" value="Genomic_DNA"/>
</dbReference>
<comment type="caution">
    <text evidence="3">The sequence shown here is derived from an EMBL/GenBank/DDBJ whole genome shotgun (WGS) entry which is preliminary data.</text>
</comment>
<protein>
    <recommendedName>
        <fullName evidence="2">Shedu protein SduA C-terminal domain-containing protein</fullName>
    </recommendedName>
</protein>
<evidence type="ECO:0000256" key="1">
    <source>
        <dbReference type="SAM" id="Coils"/>
    </source>
</evidence>
<reference evidence="3" key="1">
    <citation type="submission" date="2019-08" db="EMBL/GenBank/DDBJ databases">
        <authorList>
            <person name="Kucharzyk K."/>
            <person name="Murdoch R.W."/>
            <person name="Higgins S."/>
            <person name="Loffler F."/>
        </authorList>
    </citation>
    <scope>NUCLEOTIDE SEQUENCE</scope>
</reference>
<evidence type="ECO:0000313" key="3">
    <source>
        <dbReference type="EMBL" id="MPL89239.1"/>
    </source>
</evidence>
<proteinExistence type="predicted"/>
<feature type="coiled-coil region" evidence="1">
    <location>
        <begin position="166"/>
        <end position="200"/>
    </location>
</feature>
<accession>A0A644VD00</accession>
<gene>
    <name evidence="3" type="ORF">SDC9_35272</name>
</gene>
<name>A0A644VD00_9ZZZZ</name>
<sequence length="393" mass="45663">MARQKIKLKTIKVNNKGYGNLDGSEFFMTEELYEKLKSRKSRSGQGFLQLLESGMAVRGFKHLLEHIKAKSEDASLILTDGKTRKTGKEYYINLKEYSDKGYGRFRSFYRQTALDISSAYLSDQFPSDFLSPNDSLSGEELNKAGKHFDHVLSELSQKKKHKKQILKKTSLMIRDLQQEEKALRQNIEELEELKQESSIAFYIERLAELKSRFGKNYRETAGKDSWQSWIYRNNWIMGIQYLSPIDNQRVGFDNVPDYLFPTIDGFIDILEIKLPSHEIIKLDPSHPGSYAWSPEANKAIGQVVNYLYEMELNQLSLQKKINRKYANQLDKEINVIKPRAFILIGLEDDWGDDTKEAFRKLNHTLHGIEVISYTEIVKRGEYIINLYSENKKG</sequence>